<dbReference type="SUPFAM" id="SSF48726">
    <property type="entry name" value="Immunoglobulin"/>
    <property type="match status" value="1"/>
</dbReference>
<dbReference type="Proteomes" id="UP000257200">
    <property type="component" value="Unplaced"/>
</dbReference>
<dbReference type="PANTHER" id="PTHR19367">
    <property type="entry name" value="T-CELL RECEPTOR ALPHA CHAIN V REGION"/>
    <property type="match status" value="1"/>
</dbReference>
<reference evidence="6" key="2">
    <citation type="submission" date="2025-09" db="UniProtKB">
        <authorList>
            <consortium name="Ensembl"/>
        </authorList>
    </citation>
    <scope>IDENTIFICATION</scope>
</reference>
<dbReference type="STRING" id="80966.ENSAPOP00000032069"/>
<feature type="domain" description="Immunoglobulin V-set" evidence="5">
    <location>
        <begin position="34"/>
        <end position="109"/>
    </location>
</feature>
<keyword evidence="7" id="KW-1185">Reference proteome</keyword>
<evidence type="ECO:0000256" key="3">
    <source>
        <dbReference type="ARBA" id="ARBA00023170"/>
    </source>
</evidence>
<dbReference type="InterPro" id="IPR036179">
    <property type="entry name" value="Ig-like_dom_sf"/>
</dbReference>
<name>A0A3Q1GR45_9TELE</name>
<evidence type="ECO:0000256" key="4">
    <source>
        <dbReference type="ARBA" id="ARBA00023319"/>
    </source>
</evidence>
<keyword evidence="4" id="KW-0393">Immunoglobulin domain</keyword>
<evidence type="ECO:0000313" key="7">
    <source>
        <dbReference type="Proteomes" id="UP000257200"/>
    </source>
</evidence>
<evidence type="ECO:0000256" key="2">
    <source>
        <dbReference type="ARBA" id="ARBA00023130"/>
    </source>
</evidence>
<dbReference type="Gene3D" id="2.60.40.10">
    <property type="entry name" value="Immunoglobulins"/>
    <property type="match status" value="1"/>
</dbReference>
<evidence type="ECO:0000313" key="6">
    <source>
        <dbReference type="Ensembl" id="ENSAPOP00000032069.1"/>
    </source>
</evidence>
<evidence type="ECO:0000259" key="5">
    <source>
        <dbReference type="SMART" id="SM00406"/>
    </source>
</evidence>
<keyword evidence="1" id="KW-0732">Signal</keyword>
<proteinExistence type="predicted"/>
<keyword evidence="2" id="KW-1064">Adaptive immunity</keyword>
<dbReference type="AlphaFoldDB" id="A0A3Q1GR45"/>
<dbReference type="GO" id="GO:0002250">
    <property type="term" value="P:adaptive immune response"/>
    <property type="evidence" value="ECO:0007669"/>
    <property type="project" value="UniProtKB-KW"/>
</dbReference>
<reference evidence="6" key="1">
    <citation type="submission" date="2025-08" db="UniProtKB">
        <authorList>
            <consortium name="Ensembl"/>
        </authorList>
    </citation>
    <scope>IDENTIFICATION</scope>
</reference>
<evidence type="ECO:0000256" key="1">
    <source>
        <dbReference type="ARBA" id="ARBA00022729"/>
    </source>
</evidence>
<dbReference type="InterPro" id="IPR013783">
    <property type="entry name" value="Ig-like_fold"/>
</dbReference>
<keyword evidence="2" id="KW-0391">Immunity</keyword>
<accession>A0A3Q1GR45</accession>
<protein>
    <recommendedName>
        <fullName evidence="5">Immunoglobulin V-set domain-containing protein</fullName>
    </recommendedName>
</protein>
<sequence length="139" mass="16030">MSGKDLLVRNQWKRLIANNKQYVKNEEFSLESSTVTLTYKYSQAAAINDYFFWYQQHPGKSPEFLLYHYGTQRETKGRLSAAVSDDKNYITMKISSAALTDSAVYYCALQPTLNITASNCIGGLFVNQHLLIRKYLYFQ</sequence>
<dbReference type="InterPro" id="IPR013106">
    <property type="entry name" value="Ig_V-set"/>
</dbReference>
<organism evidence="6 7">
    <name type="scientific">Acanthochromis polyacanthus</name>
    <name type="common">spiny chromis</name>
    <dbReference type="NCBI Taxonomy" id="80966"/>
    <lineage>
        <taxon>Eukaryota</taxon>
        <taxon>Metazoa</taxon>
        <taxon>Chordata</taxon>
        <taxon>Craniata</taxon>
        <taxon>Vertebrata</taxon>
        <taxon>Euteleostomi</taxon>
        <taxon>Actinopterygii</taxon>
        <taxon>Neopterygii</taxon>
        <taxon>Teleostei</taxon>
        <taxon>Neoteleostei</taxon>
        <taxon>Acanthomorphata</taxon>
        <taxon>Ovalentaria</taxon>
        <taxon>Pomacentridae</taxon>
        <taxon>Acanthochromis</taxon>
    </lineage>
</organism>
<dbReference type="PANTHER" id="PTHR19367:SF18">
    <property type="entry name" value="T CELL RECEPTOR ALPHA VARIABLE 16"/>
    <property type="match status" value="1"/>
</dbReference>
<dbReference type="Pfam" id="PF07686">
    <property type="entry name" value="V-set"/>
    <property type="match status" value="1"/>
</dbReference>
<dbReference type="SMART" id="SM00406">
    <property type="entry name" value="IGv"/>
    <property type="match status" value="1"/>
</dbReference>
<dbReference type="InParanoid" id="A0A3Q1GR45"/>
<dbReference type="GeneTree" id="ENSGT00980000198715"/>
<dbReference type="InterPro" id="IPR051287">
    <property type="entry name" value="TCR_variable_region"/>
</dbReference>
<dbReference type="Ensembl" id="ENSAPOT00000025659.1">
    <property type="protein sequence ID" value="ENSAPOP00000032069.1"/>
    <property type="gene ID" value="ENSAPOG00000019751.1"/>
</dbReference>
<keyword evidence="3" id="KW-0675">Receptor</keyword>